<evidence type="ECO:0000313" key="1">
    <source>
        <dbReference type="EMBL" id="AVP39976.1"/>
    </source>
</evidence>
<dbReference type="KEGG" id="vg:55011437"/>
<keyword evidence="2" id="KW-1185">Reference proteome</keyword>
<dbReference type="EMBL" id="KY965934">
    <property type="protein sequence ID" value="AVP39976.1"/>
    <property type="molecule type" value="Genomic_DNA"/>
</dbReference>
<accession>A0A3S7HQK1</accession>
<name>A0A3S7HQK1_9VIRU</name>
<dbReference type="RefSeq" id="YP_009820008.1">
    <property type="nucleotide sequence ID" value="NC_048160.1"/>
</dbReference>
<dbReference type="Pfam" id="PF04070">
    <property type="entry name" value="DUF378"/>
    <property type="match status" value="1"/>
</dbReference>
<evidence type="ECO:0008006" key="3">
    <source>
        <dbReference type="Google" id="ProtNLM"/>
    </source>
</evidence>
<dbReference type="GeneID" id="55011437"/>
<dbReference type="Proteomes" id="UP000289207">
    <property type="component" value="Segment"/>
</dbReference>
<organism evidence="1">
    <name type="scientific">Halorubrum pleomorphic virus 9</name>
    <dbReference type="NCBI Taxonomy" id="2126525"/>
    <lineage>
        <taxon>Viruses</taxon>
        <taxon>Monodnaviria</taxon>
        <taxon>Trapavirae</taxon>
        <taxon>Saleviricota</taxon>
        <taxon>Huolimaviricetes</taxon>
        <taxon>Haloruvirales</taxon>
        <taxon>Pleolipoviridae</taxon>
        <taxon>Betapleolipovirus</taxon>
        <taxon>Betapleolipovirus flexibile</taxon>
        <taxon>Betapleolipovirus HRPV9</taxon>
    </lineage>
</organism>
<reference evidence="1" key="1">
    <citation type="journal article" date="2018" name="Res. Microbiol.">
        <title>Extremely halophilic pleomorphic archaeal virus HRPV9 extends the diversity of pleolipoviruses with integrases.</title>
        <authorList>
            <person name="Atanasova N.S."/>
            <person name="Demina T.A."/>
            <person name="Krishnam Rajan Shanthi S.N."/>
            <person name="Oksanen H.M."/>
            <person name="Bamford D.H."/>
        </authorList>
    </citation>
    <scope>NUCLEOTIDE SEQUENCE [LARGE SCALE GENOMIC DNA]</scope>
    <source>
        <strain evidence="1">B2-2/SS5-4</strain>
    </source>
</reference>
<dbReference type="InterPro" id="IPR007211">
    <property type="entry name" value="DUF378"/>
</dbReference>
<protein>
    <recommendedName>
        <fullName evidence="3">DUF378 domain-containing protein</fullName>
    </recommendedName>
</protein>
<evidence type="ECO:0000313" key="2">
    <source>
        <dbReference type="Proteomes" id="UP000289207"/>
    </source>
</evidence>
<proteinExistence type="predicted"/>
<sequence length="90" mass="9337">MDAMSSIWDGEDTIAGVIWILTSIGSINWGLLEFFDYNAVSELGTALGSPTVATVVYGAVAVAGVVTLADHAGFYDVPDVVDQIRGDGGD</sequence>